<dbReference type="OrthoDB" id="9427897at2759"/>
<sequence length="99" mass="11309">MAGKEQNVLNRFKEDLGTRIARLSRRVGELGGEVCNMINKTYNEFLPSMQSTEDLVSQVDSLSGNMDLLKSRIENEVTWQRFHIVCIYCPLPCHSGFEI</sequence>
<dbReference type="GeneTree" id="ENSGT00940000174149"/>
<reference evidence="2" key="1">
    <citation type="submission" date="2019-06" db="EMBL/GenBank/DDBJ databases">
        <title>G10K-VGP Goodes thornscrub tortoise genome, primary haplotype.</title>
        <authorList>
            <person name="Murphy B."/>
            <person name="Edwards T."/>
            <person name="Rhie A."/>
            <person name="Koren S."/>
            <person name="Phillippy A."/>
            <person name="Fedrigo O."/>
            <person name="Haase B."/>
            <person name="Mountcastle J."/>
            <person name="Lewin H."/>
            <person name="Damas J."/>
            <person name="Howe K."/>
            <person name="Formenti G."/>
            <person name="Myers G."/>
            <person name="Durbin R."/>
            <person name="Jarvis E.D."/>
        </authorList>
    </citation>
    <scope>NUCLEOTIDE SEQUENCE [LARGE SCALE GENOMIC DNA]</scope>
</reference>
<reference evidence="2" key="3">
    <citation type="submission" date="2025-09" db="UniProtKB">
        <authorList>
            <consortium name="Ensembl"/>
        </authorList>
    </citation>
    <scope>IDENTIFICATION</scope>
</reference>
<dbReference type="Ensembl" id="ENSGEVT00005017152.1">
    <property type="protein sequence ID" value="ENSGEVP00005016335.1"/>
    <property type="gene ID" value="ENSGEVG00005011564.1"/>
</dbReference>
<dbReference type="GO" id="GO:0000775">
    <property type="term" value="C:chromosome, centromeric region"/>
    <property type="evidence" value="ECO:0007669"/>
    <property type="project" value="InterPro"/>
</dbReference>
<name>A0A8C4WED6_9SAUR</name>
<reference evidence="2" key="2">
    <citation type="submission" date="2025-08" db="UniProtKB">
        <authorList>
            <consortium name="Ensembl"/>
        </authorList>
    </citation>
    <scope>IDENTIFICATION</scope>
</reference>
<feature type="domain" description="Centromere/kinetochore protein zw10 N-terminal" evidence="1">
    <location>
        <begin position="23"/>
        <end position="78"/>
    </location>
</feature>
<protein>
    <recommendedName>
        <fullName evidence="1">Centromere/kinetochore protein zw10 N-terminal domain-containing protein</fullName>
    </recommendedName>
</protein>
<dbReference type="Pfam" id="PF06248">
    <property type="entry name" value="Zw10_N"/>
    <property type="match status" value="1"/>
</dbReference>
<dbReference type="InterPro" id="IPR009361">
    <property type="entry name" value="Zw10_N"/>
</dbReference>
<evidence type="ECO:0000259" key="1">
    <source>
        <dbReference type="Pfam" id="PF06248"/>
    </source>
</evidence>
<dbReference type="AlphaFoldDB" id="A0A8C4WED6"/>
<keyword evidence="3" id="KW-1185">Reference proteome</keyword>
<proteinExistence type="predicted"/>
<organism evidence="2 3">
    <name type="scientific">Gopherus evgoodei</name>
    <name type="common">Goodes thornscrub tortoise</name>
    <dbReference type="NCBI Taxonomy" id="1825980"/>
    <lineage>
        <taxon>Eukaryota</taxon>
        <taxon>Metazoa</taxon>
        <taxon>Chordata</taxon>
        <taxon>Craniata</taxon>
        <taxon>Vertebrata</taxon>
        <taxon>Euteleostomi</taxon>
        <taxon>Archelosauria</taxon>
        <taxon>Testudinata</taxon>
        <taxon>Testudines</taxon>
        <taxon>Cryptodira</taxon>
        <taxon>Durocryptodira</taxon>
        <taxon>Testudinoidea</taxon>
        <taxon>Testudinidae</taxon>
        <taxon>Gopherus</taxon>
    </lineage>
</organism>
<dbReference type="GO" id="GO:0005634">
    <property type="term" value="C:nucleus"/>
    <property type="evidence" value="ECO:0007669"/>
    <property type="project" value="InterPro"/>
</dbReference>
<evidence type="ECO:0000313" key="2">
    <source>
        <dbReference type="Ensembl" id="ENSGEVP00005016335.1"/>
    </source>
</evidence>
<dbReference type="Proteomes" id="UP000694390">
    <property type="component" value="Chromosome 19"/>
</dbReference>
<evidence type="ECO:0000313" key="3">
    <source>
        <dbReference type="Proteomes" id="UP000694390"/>
    </source>
</evidence>
<accession>A0A8C4WED6</accession>
<dbReference type="GO" id="GO:0000278">
    <property type="term" value="P:mitotic cell cycle"/>
    <property type="evidence" value="ECO:0007669"/>
    <property type="project" value="InterPro"/>
</dbReference>